<proteinExistence type="predicted"/>
<dbReference type="EMBL" id="JBDLBR010000001">
    <property type="protein sequence ID" value="MEN7535827.1"/>
    <property type="molecule type" value="Genomic_DNA"/>
</dbReference>
<sequence length="133" mass="14822">MVFASYGDDIANSLDGFEPDLLRIYGCGSDQIRVLGEIRIDGEFQRSLIALSPPPSVSACLLSALGGDCSMLVSPLPASPYLIDWQREIIVFPYDDRGMDVVATSRATLQSSYDLFRDWLLDHDRPRMDRTFG</sequence>
<organism evidence="2 3">
    <name type="scientific">Aurantiacibacter flavus</name>
    <dbReference type="NCBI Taxonomy" id="3145232"/>
    <lineage>
        <taxon>Bacteria</taxon>
        <taxon>Pseudomonadati</taxon>
        <taxon>Pseudomonadota</taxon>
        <taxon>Alphaproteobacteria</taxon>
        <taxon>Sphingomonadales</taxon>
        <taxon>Erythrobacteraceae</taxon>
        <taxon>Aurantiacibacter</taxon>
    </lineage>
</organism>
<dbReference type="InterPro" id="IPR024976">
    <property type="entry name" value="DUF3885"/>
</dbReference>
<comment type="caution">
    <text evidence="2">The sequence shown here is derived from an EMBL/GenBank/DDBJ whole genome shotgun (WGS) entry which is preliminary data.</text>
</comment>
<gene>
    <name evidence="2" type="ORF">ABDJ38_01390</name>
</gene>
<keyword evidence="3" id="KW-1185">Reference proteome</keyword>
<name>A0ABV0CSH9_9SPHN</name>
<evidence type="ECO:0000313" key="2">
    <source>
        <dbReference type="EMBL" id="MEN7535827.1"/>
    </source>
</evidence>
<accession>A0ABV0CSH9</accession>
<dbReference type="Proteomes" id="UP001484535">
    <property type="component" value="Unassembled WGS sequence"/>
</dbReference>
<dbReference type="Pfam" id="PF13021">
    <property type="entry name" value="DUF3885"/>
    <property type="match status" value="1"/>
</dbReference>
<feature type="domain" description="DUF3885" evidence="1">
    <location>
        <begin position="78"/>
        <end position="124"/>
    </location>
</feature>
<protein>
    <submittedName>
        <fullName evidence="2">DUF3885 domain-containing protein</fullName>
    </submittedName>
</protein>
<evidence type="ECO:0000259" key="1">
    <source>
        <dbReference type="Pfam" id="PF13021"/>
    </source>
</evidence>
<evidence type="ECO:0000313" key="3">
    <source>
        <dbReference type="Proteomes" id="UP001484535"/>
    </source>
</evidence>
<dbReference type="RefSeq" id="WP_346783286.1">
    <property type="nucleotide sequence ID" value="NZ_JBDLBR010000001.1"/>
</dbReference>
<reference evidence="2 3" key="1">
    <citation type="submission" date="2024-05" db="EMBL/GenBank/DDBJ databases">
        <authorList>
            <person name="Park S."/>
        </authorList>
    </citation>
    <scope>NUCLEOTIDE SEQUENCE [LARGE SCALE GENOMIC DNA]</scope>
    <source>
        <strain evidence="2 3">DGU5</strain>
    </source>
</reference>